<dbReference type="EMBL" id="KV440999">
    <property type="protein sequence ID" value="OAD67443.1"/>
    <property type="molecule type" value="Genomic_DNA"/>
</dbReference>
<evidence type="ECO:0000256" key="1">
    <source>
        <dbReference type="SAM" id="SignalP"/>
    </source>
</evidence>
<proteinExistence type="predicted"/>
<dbReference type="VEuPathDB" id="FungiDB:PHYBLDRAFT_183503"/>
<evidence type="ECO:0000313" key="2">
    <source>
        <dbReference type="EMBL" id="OAD67443.1"/>
    </source>
</evidence>
<keyword evidence="3" id="KW-1185">Reference proteome</keyword>
<organism evidence="2 3">
    <name type="scientific">Phycomyces blakesleeanus (strain ATCC 8743b / DSM 1359 / FGSC 10004 / NBRC 33097 / NRRL 1555)</name>
    <dbReference type="NCBI Taxonomy" id="763407"/>
    <lineage>
        <taxon>Eukaryota</taxon>
        <taxon>Fungi</taxon>
        <taxon>Fungi incertae sedis</taxon>
        <taxon>Mucoromycota</taxon>
        <taxon>Mucoromycotina</taxon>
        <taxon>Mucoromycetes</taxon>
        <taxon>Mucorales</taxon>
        <taxon>Phycomycetaceae</taxon>
        <taxon>Phycomyces</taxon>
    </lineage>
</organism>
<feature type="signal peptide" evidence="1">
    <location>
        <begin position="1"/>
        <end position="19"/>
    </location>
</feature>
<dbReference type="AlphaFoldDB" id="A0A162TIK8"/>
<keyword evidence="1" id="KW-0732">Signal</keyword>
<name>A0A162TIK8_PHYB8</name>
<dbReference type="GeneID" id="28999684"/>
<evidence type="ECO:0000313" key="3">
    <source>
        <dbReference type="Proteomes" id="UP000077315"/>
    </source>
</evidence>
<protein>
    <submittedName>
        <fullName evidence="2">Uncharacterized protein</fullName>
    </submittedName>
</protein>
<dbReference type="OrthoDB" id="10352006at2759"/>
<sequence>MKASYILAIVAIFAAVVSADRSQEAEAIGNKGGVSGLFNNKFKGGFAADNGVDNKVSQDN</sequence>
<dbReference type="RefSeq" id="XP_018285483.1">
    <property type="nucleotide sequence ID" value="XM_018438778.1"/>
</dbReference>
<dbReference type="Proteomes" id="UP000077315">
    <property type="component" value="Unassembled WGS sequence"/>
</dbReference>
<gene>
    <name evidence="2" type="ORF">PHYBLDRAFT_183503</name>
</gene>
<dbReference type="InParanoid" id="A0A162TIK8"/>
<accession>A0A162TIK8</accession>
<feature type="chain" id="PRO_5007839844" evidence="1">
    <location>
        <begin position="20"/>
        <end position="60"/>
    </location>
</feature>
<reference evidence="3" key="1">
    <citation type="submission" date="2015-06" db="EMBL/GenBank/DDBJ databases">
        <title>Expansion of signal transduction pathways in fungi by whole-genome duplication.</title>
        <authorList>
            <consortium name="DOE Joint Genome Institute"/>
            <person name="Corrochano L.M."/>
            <person name="Kuo A."/>
            <person name="Marcet-Houben M."/>
            <person name="Polaino S."/>
            <person name="Salamov A."/>
            <person name="Villalobos J.M."/>
            <person name="Alvarez M.I."/>
            <person name="Avalos J."/>
            <person name="Benito E.P."/>
            <person name="Benoit I."/>
            <person name="Burger G."/>
            <person name="Camino L.P."/>
            <person name="Canovas D."/>
            <person name="Cerda-Olmedo E."/>
            <person name="Cheng J.-F."/>
            <person name="Dominguez A."/>
            <person name="Elias M."/>
            <person name="Eslava A.P."/>
            <person name="Glaser F."/>
            <person name="Grimwood J."/>
            <person name="Gutierrez G."/>
            <person name="Heitman J."/>
            <person name="Henrissat B."/>
            <person name="Iturriaga E.A."/>
            <person name="Lang B.F."/>
            <person name="Lavin J.L."/>
            <person name="Lee S."/>
            <person name="Li W."/>
            <person name="Lindquist E."/>
            <person name="Lopez-Garcia S."/>
            <person name="Luque E.M."/>
            <person name="Marcos A.T."/>
            <person name="Martin J."/>
            <person name="McCluskey K."/>
            <person name="Medina H.R."/>
            <person name="Miralles-Duran A."/>
            <person name="Miyazaki A."/>
            <person name="Munoz-Torres E."/>
            <person name="Oguiza J.A."/>
            <person name="Ohm R."/>
            <person name="Olmedo M."/>
            <person name="Orejas M."/>
            <person name="Ortiz-Castellanos L."/>
            <person name="Pisabarro A.G."/>
            <person name="Rodriguez-Romero J."/>
            <person name="Ruiz-Herrera J."/>
            <person name="Ruiz-Vazquez R."/>
            <person name="Sanz C."/>
            <person name="Schackwitz W."/>
            <person name="Schmutz J."/>
            <person name="Shahriari M."/>
            <person name="Shelest E."/>
            <person name="Silva-Franco F."/>
            <person name="Soanes D."/>
            <person name="Syed K."/>
            <person name="Tagua V.G."/>
            <person name="Talbot N.J."/>
            <person name="Thon M."/>
            <person name="De vries R.P."/>
            <person name="Wiebenga A."/>
            <person name="Yadav J.S."/>
            <person name="Braun E.L."/>
            <person name="Baker S."/>
            <person name="Garre V."/>
            <person name="Horwitz B."/>
            <person name="Torres-Martinez S."/>
            <person name="Idnurm A."/>
            <person name="Herrera-Estrella A."/>
            <person name="Gabaldon T."/>
            <person name="Grigoriev I.V."/>
        </authorList>
    </citation>
    <scope>NUCLEOTIDE SEQUENCE [LARGE SCALE GENOMIC DNA]</scope>
    <source>
        <strain evidence="3">NRRL 1555(-)</strain>
    </source>
</reference>